<protein>
    <submittedName>
        <fullName evidence="9">LD-carboxypeptidase family protein</fullName>
        <ecNumber evidence="9">3.4.17.13</ecNumber>
    </submittedName>
</protein>
<dbReference type="GO" id="GO:0006508">
    <property type="term" value="P:proteolysis"/>
    <property type="evidence" value="ECO:0007669"/>
    <property type="project" value="UniProtKB-KW"/>
</dbReference>
<keyword evidence="4 9" id="KW-0378">Hydrolase</keyword>
<dbReference type="SUPFAM" id="SSF52317">
    <property type="entry name" value="Class I glutamine amidotransferase-like"/>
    <property type="match status" value="1"/>
</dbReference>
<evidence type="ECO:0000259" key="8">
    <source>
        <dbReference type="Pfam" id="PF17676"/>
    </source>
</evidence>
<dbReference type="PANTHER" id="PTHR30237">
    <property type="entry name" value="MURAMOYLTETRAPEPTIDE CARBOXYPEPTIDASE"/>
    <property type="match status" value="1"/>
</dbReference>
<evidence type="ECO:0000313" key="9">
    <source>
        <dbReference type="EMBL" id="SNV81162.1"/>
    </source>
</evidence>
<dbReference type="InterPro" id="IPR027478">
    <property type="entry name" value="LdcA_N"/>
</dbReference>
<feature type="active site" description="Charge relay system" evidence="6">
    <location>
        <position position="206"/>
    </location>
</feature>
<sequence>MKAKGLNKGDTIGVVALASPPNQEKLKIGLDRLSTYYGINFRLADNIYDTNGHLAGTDDARLQSLHDMFLDDEVKGIICACGGYGTPRIVDEVDYDLIKNNPKILWGYSDITCLHNAIRQQTGLVTFQGPMIASDIGDSDSEISIHSFEQLFDGQNITYPSHLLPFDSLVNGSVEGEIVGGCLSLLVSSMGTPYEIDTNGKILFIEDIGEEPYKVDGFLQQLKSAGKLNDAIGFIFGPFTNSEPNKPEKSLTMDDVLEFFITKLDKPAVRNLKIGHCTPHFAIPFGTKAYLNVDEKLLQIESGVDFR</sequence>
<dbReference type="Gene3D" id="3.40.50.10740">
    <property type="entry name" value="Class I glutamine amidotransferase-like"/>
    <property type="match status" value="1"/>
</dbReference>
<dbReference type="InterPro" id="IPR003507">
    <property type="entry name" value="S66_fam"/>
</dbReference>
<dbReference type="Proteomes" id="UP000242084">
    <property type="component" value="Chromosome 1"/>
</dbReference>
<feature type="active site" description="Nucleophile" evidence="6">
    <location>
        <position position="109"/>
    </location>
</feature>
<organism evidence="9 10">
    <name type="scientific">Mammaliicoccus stepanovicii</name>
    <dbReference type="NCBI Taxonomy" id="643214"/>
    <lineage>
        <taxon>Bacteria</taxon>
        <taxon>Bacillati</taxon>
        <taxon>Bacillota</taxon>
        <taxon>Bacilli</taxon>
        <taxon>Bacillales</taxon>
        <taxon>Staphylococcaceae</taxon>
        <taxon>Mammaliicoccus</taxon>
    </lineage>
</organism>
<dbReference type="PIRSF" id="PIRSF028757">
    <property type="entry name" value="LD-carboxypeptidase"/>
    <property type="match status" value="1"/>
</dbReference>
<feature type="active site" description="Charge relay system" evidence="6">
    <location>
        <position position="276"/>
    </location>
</feature>
<evidence type="ECO:0000256" key="5">
    <source>
        <dbReference type="ARBA" id="ARBA00022825"/>
    </source>
</evidence>
<evidence type="ECO:0000256" key="2">
    <source>
        <dbReference type="ARBA" id="ARBA00022645"/>
    </source>
</evidence>
<feature type="domain" description="LD-carboxypeptidase N-terminal" evidence="7">
    <location>
        <begin position="12"/>
        <end position="129"/>
    </location>
</feature>
<dbReference type="InterPro" id="IPR027461">
    <property type="entry name" value="Carboxypeptidase_A_C_sf"/>
</dbReference>
<dbReference type="GO" id="GO:0106415">
    <property type="term" value="F:muramoyltetrapeptide carboxypeptidase activity"/>
    <property type="evidence" value="ECO:0007669"/>
    <property type="project" value="UniProtKB-EC"/>
</dbReference>
<dbReference type="SUPFAM" id="SSF141986">
    <property type="entry name" value="LD-carboxypeptidase A C-terminal domain-like"/>
    <property type="match status" value="1"/>
</dbReference>
<dbReference type="InterPro" id="IPR040921">
    <property type="entry name" value="Peptidase_S66C"/>
</dbReference>
<accession>A0A240ACL9</accession>
<keyword evidence="10" id="KW-1185">Reference proteome</keyword>
<gene>
    <name evidence="9" type="primary">ldcA</name>
    <name evidence="9" type="ORF">SAMEA4384403_02415</name>
</gene>
<dbReference type="Pfam" id="PF17676">
    <property type="entry name" value="Peptidase_S66C"/>
    <property type="match status" value="1"/>
</dbReference>
<evidence type="ECO:0000313" key="10">
    <source>
        <dbReference type="Proteomes" id="UP000242084"/>
    </source>
</evidence>
<dbReference type="RefSeq" id="WP_095089895.1">
    <property type="nucleotide sequence ID" value="NZ_BMDM01000010.1"/>
</dbReference>
<dbReference type="OrthoDB" id="9807329at2"/>
<proteinExistence type="inferred from homology"/>
<dbReference type="KEGG" id="sste:SAMEA4384403_2415"/>
<name>A0A240ACL9_9STAP</name>
<dbReference type="InterPro" id="IPR040449">
    <property type="entry name" value="Peptidase_S66_N"/>
</dbReference>
<keyword evidence="2 9" id="KW-0121">Carboxypeptidase</keyword>
<feature type="domain" description="LD-carboxypeptidase C-terminal" evidence="8">
    <location>
        <begin position="175"/>
        <end position="290"/>
    </location>
</feature>
<dbReference type="CDD" id="cd07025">
    <property type="entry name" value="Peptidase_S66"/>
    <property type="match status" value="1"/>
</dbReference>
<dbReference type="Gene3D" id="3.50.30.60">
    <property type="entry name" value="LD-carboxypeptidase A C-terminal domain-like"/>
    <property type="match status" value="1"/>
</dbReference>
<keyword evidence="3" id="KW-0645">Protease</keyword>
<evidence type="ECO:0000256" key="1">
    <source>
        <dbReference type="ARBA" id="ARBA00010233"/>
    </source>
</evidence>
<dbReference type="PANTHER" id="PTHR30237:SF2">
    <property type="entry name" value="MUREIN TETRAPEPTIDE CARBOXYPEPTIDASE"/>
    <property type="match status" value="1"/>
</dbReference>
<keyword evidence="5" id="KW-0720">Serine protease</keyword>
<evidence type="ECO:0000256" key="4">
    <source>
        <dbReference type="ARBA" id="ARBA00022801"/>
    </source>
</evidence>
<dbReference type="Pfam" id="PF02016">
    <property type="entry name" value="Peptidase_S66"/>
    <property type="match status" value="1"/>
</dbReference>
<dbReference type="InterPro" id="IPR029062">
    <property type="entry name" value="Class_I_gatase-like"/>
</dbReference>
<reference evidence="9 10" key="1">
    <citation type="submission" date="2017-06" db="EMBL/GenBank/DDBJ databases">
        <authorList>
            <consortium name="Pathogen Informatics"/>
        </authorList>
    </citation>
    <scope>NUCLEOTIDE SEQUENCE [LARGE SCALE GENOMIC DNA]</scope>
    <source>
        <strain evidence="9 10">NCTC13839</strain>
    </source>
</reference>
<comment type="similarity">
    <text evidence="1">Belongs to the peptidase S66 family.</text>
</comment>
<dbReference type="AlphaFoldDB" id="A0A240ACL9"/>
<dbReference type="EC" id="3.4.17.13" evidence="9"/>
<evidence type="ECO:0000259" key="7">
    <source>
        <dbReference type="Pfam" id="PF02016"/>
    </source>
</evidence>
<dbReference type="EMBL" id="LT906462">
    <property type="protein sequence ID" value="SNV81162.1"/>
    <property type="molecule type" value="Genomic_DNA"/>
</dbReference>
<evidence type="ECO:0000256" key="3">
    <source>
        <dbReference type="ARBA" id="ARBA00022670"/>
    </source>
</evidence>
<dbReference type="GO" id="GO:0008236">
    <property type="term" value="F:serine-type peptidase activity"/>
    <property type="evidence" value="ECO:0007669"/>
    <property type="project" value="UniProtKB-KW"/>
</dbReference>
<evidence type="ECO:0000256" key="6">
    <source>
        <dbReference type="PIRSR" id="PIRSR028757-1"/>
    </source>
</evidence>